<dbReference type="AlphaFoldDB" id="A0A1U6IMH0"/>
<evidence type="ECO:0000313" key="2">
    <source>
        <dbReference type="Proteomes" id="UP000190989"/>
    </source>
</evidence>
<dbReference type="RefSeq" id="WP_079731664.1">
    <property type="nucleotide sequence ID" value="NZ_FVZE01000009.1"/>
</dbReference>
<dbReference type="Proteomes" id="UP000190989">
    <property type="component" value="Unassembled WGS sequence"/>
</dbReference>
<keyword evidence="2" id="KW-1185">Reference proteome</keyword>
<gene>
    <name evidence="1" type="ORF">SAMN06295987_109103</name>
</gene>
<evidence type="ECO:0000313" key="1">
    <source>
        <dbReference type="EMBL" id="SLK09203.1"/>
    </source>
</evidence>
<name>A0A1U6IMH0_9SPHN</name>
<accession>A0A1U6IMH0</accession>
<dbReference type="EMBL" id="FVZE01000009">
    <property type="protein sequence ID" value="SLK09203.1"/>
    <property type="molecule type" value="Genomic_DNA"/>
</dbReference>
<organism evidence="1 2">
    <name type="scientific">Novosphingobium mathurense</name>
    <dbReference type="NCBI Taxonomy" id="428990"/>
    <lineage>
        <taxon>Bacteria</taxon>
        <taxon>Pseudomonadati</taxon>
        <taxon>Pseudomonadota</taxon>
        <taxon>Alphaproteobacteria</taxon>
        <taxon>Sphingomonadales</taxon>
        <taxon>Sphingomonadaceae</taxon>
        <taxon>Novosphingobium</taxon>
    </lineage>
</organism>
<reference evidence="2" key="1">
    <citation type="submission" date="2017-02" db="EMBL/GenBank/DDBJ databases">
        <authorList>
            <person name="Varghese N."/>
            <person name="Submissions S."/>
        </authorList>
    </citation>
    <scope>NUCLEOTIDE SEQUENCE [LARGE SCALE GENOMIC DNA]</scope>
    <source>
        <strain evidence="2">SM117</strain>
    </source>
</reference>
<protein>
    <submittedName>
        <fullName evidence="1">Uncharacterized protein</fullName>
    </submittedName>
</protein>
<proteinExistence type="predicted"/>
<sequence length="187" mass="20817">MLTIFRIIDTQTPLASKPECIPAYQLATIANMLIDNGLIADLDEGEIEGTACNFEFNPSCFSLAQFATIFVGNDAALKVVEEAQYHGRSVRISDHDVPGRTMISVSQHLAVSPDLAMSQERAKRVHDCLGINNRVTRSLPLIEIQHRLAEPMVIELFKEHDLMTTYEFLVRICSIDCGNATPLLAWD</sequence>